<dbReference type="GO" id="GO:0030632">
    <property type="term" value="P:D-alanine biosynthetic process"/>
    <property type="evidence" value="ECO:0007669"/>
    <property type="project" value="TreeGrafter"/>
</dbReference>
<sequence>MAEAIIDLKQLVQNIATVRARVGERVQILFPVKADAYGHGAVGIARAAERAGMDYFGVANIAEAMELRDAGIHTPILILASSRIAHVADLVRTDVDVTLSSLEFAQALAAEARRQGRRVRVHVKVDTGMGRNGALPHDALAICRAIAQMPALECTGIFSHFACSYSERPEDQEFTRRQIRVFTDLLAQLDREGILPPLRHIANSSGFVQYESEVTTGYYNMIRPGILLYGYPEVRRPWTEPIKPILRVRSWIVTMNELPAGSFIGMGGGSRRKDPQRL</sequence>
<reference evidence="6" key="2">
    <citation type="journal article" date="2012" name="PLoS ONE">
        <title>A Deeply Branching Thermophilic Bacterium with an Ancient Acetyl-CoA Pathway Dominates a Subsurface Ecosystem.</title>
        <authorList>
            <person name="Takami H."/>
            <person name="Noguchi H."/>
            <person name="Takaki Y."/>
            <person name="Uchiyama I."/>
            <person name="Toyoda A."/>
            <person name="Nishi S."/>
            <person name="Chee G.-J."/>
            <person name="Arai W."/>
            <person name="Nunoura T."/>
            <person name="Itoh T."/>
            <person name="Hattori M."/>
            <person name="Takai K."/>
        </authorList>
    </citation>
    <scope>NUCLEOTIDE SEQUENCE</scope>
</reference>
<keyword evidence="3" id="KW-0413">Isomerase</keyword>
<dbReference type="Gene3D" id="2.40.37.10">
    <property type="entry name" value="Lyase, Ornithine Decarboxylase, Chain A, domain 1"/>
    <property type="match status" value="1"/>
</dbReference>
<comment type="cofactor">
    <cofactor evidence="1 4">
        <name>pyridoxal 5'-phosphate</name>
        <dbReference type="ChEBI" id="CHEBI:597326"/>
    </cofactor>
</comment>
<dbReference type="PRINTS" id="PR00992">
    <property type="entry name" value="ALARACEMASE"/>
</dbReference>
<organism evidence="6">
    <name type="scientific">Acetithermum autotrophicum</name>
    <dbReference type="NCBI Taxonomy" id="1446466"/>
    <lineage>
        <taxon>Bacteria</taxon>
        <taxon>Candidatus Bipolaricaulota</taxon>
        <taxon>Candidatus Acetithermum</taxon>
    </lineage>
</organism>
<dbReference type="GO" id="GO:0008784">
    <property type="term" value="F:alanine racemase activity"/>
    <property type="evidence" value="ECO:0007669"/>
    <property type="project" value="InterPro"/>
</dbReference>
<feature type="domain" description="Alanine racemase N-terminal" evidence="5">
    <location>
        <begin position="6"/>
        <end position="231"/>
    </location>
</feature>
<keyword evidence="2 4" id="KW-0663">Pyridoxal phosphate</keyword>
<dbReference type="InterPro" id="IPR029066">
    <property type="entry name" value="PLP-binding_barrel"/>
</dbReference>
<dbReference type="GO" id="GO:0030170">
    <property type="term" value="F:pyridoxal phosphate binding"/>
    <property type="evidence" value="ECO:0007669"/>
    <property type="project" value="TreeGrafter"/>
</dbReference>
<evidence type="ECO:0000313" key="6">
    <source>
        <dbReference type="EMBL" id="BAL58701.1"/>
    </source>
</evidence>
<dbReference type="InterPro" id="IPR009006">
    <property type="entry name" value="Ala_racemase/Decarboxylase_C"/>
</dbReference>
<dbReference type="NCBIfam" id="TIGR00492">
    <property type="entry name" value="alr"/>
    <property type="match status" value="1"/>
</dbReference>
<dbReference type="SUPFAM" id="SSF51419">
    <property type="entry name" value="PLP-binding barrel"/>
    <property type="match status" value="1"/>
</dbReference>
<dbReference type="CDD" id="cd00430">
    <property type="entry name" value="PLPDE_III_AR"/>
    <property type="match status" value="1"/>
</dbReference>
<dbReference type="AlphaFoldDB" id="H5SRI4"/>
<evidence type="ECO:0000256" key="1">
    <source>
        <dbReference type="ARBA" id="ARBA00001933"/>
    </source>
</evidence>
<proteinExistence type="predicted"/>
<name>H5SRI4_ACEAU</name>
<dbReference type="PANTHER" id="PTHR30511">
    <property type="entry name" value="ALANINE RACEMASE"/>
    <property type="match status" value="1"/>
</dbReference>
<dbReference type="GO" id="GO:0005829">
    <property type="term" value="C:cytosol"/>
    <property type="evidence" value="ECO:0007669"/>
    <property type="project" value="TreeGrafter"/>
</dbReference>
<dbReference type="Pfam" id="PF01168">
    <property type="entry name" value="Ala_racemase_N"/>
    <property type="match status" value="1"/>
</dbReference>
<evidence type="ECO:0000256" key="3">
    <source>
        <dbReference type="ARBA" id="ARBA00023235"/>
    </source>
</evidence>
<accession>H5SRI4</accession>
<reference evidence="6" key="1">
    <citation type="journal article" date="2005" name="Environ. Microbiol.">
        <title>Genetic and functional properties of uncultivated thermophilic crenarchaeotes from a subsurface gold mine as revealed by analysis of genome fragments.</title>
        <authorList>
            <person name="Nunoura T."/>
            <person name="Hirayama H."/>
            <person name="Takami H."/>
            <person name="Oida H."/>
            <person name="Nishi S."/>
            <person name="Shimamura S."/>
            <person name="Suzuki Y."/>
            <person name="Inagaki F."/>
            <person name="Takai K."/>
            <person name="Nealson K.H."/>
            <person name="Horikoshi K."/>
        </authorList>
    </citation>
    <scope>NUCLEOTIDE SEQUENCE</scope>
</reference>
<evidence type="ECO:0000256" key="4">
    <source>
        <dbReference type="PIRSR" id="PIRSR600821-50"/>
    </source>
</evidence>
<dbReference type="InterPro" id="IPR000821">
    <property type="entry name" value="Ala_racemase"/>
</dbReference>
<evidence type="ECO:0000259" key="5">
    <source>
        <dbReference type="Pfam" id="PF01168"/>
    </source>
</evidence>
<protein>
    <submittedName>
        <fullName evidence="6">Alanine racemase</fullName>
    </submittedName>
</protein>
<dbReference type="PANTHER" id="PTHR30511:SF0">
    <property type="entry name" value="ALANINE RACEMASE, CATABOLIC-RELATED"/>
    <property type="match status" value="1"/>
</dbReference>
<dbReference type="InterPro" id="IPR001608">
    <property type="entry name" value="Ala_racemase_N"/>
</dbReference>
<feature type="modified residue" description="N6-(pyridoxal phosphate)lysine" evidence="4">
    <location>
        <position position="33"/>
    </location>
</feature>
<dbReference type="EMBL" id="AP011801">
    <property type="protein sequence ID" value="BAL58701.1"/>
    <property type="molecule type" value="Genomic_DNA"/>
</dbReference>
<gene>
    <name evidence="6" type="ORF">HGMM_OP2C249</name>
</gene>
<dbReference type="FunFam" id="3.20.20.10:FF:000002">
    <property type="entry name" value="Alanine racemase"/>
    <property type="match status" value="1"/>
</dbReference>
<dbReference type="Gene3D" id="3.20.20.10">
    <property type="entry name" value="Alanine racemase"/>
    <property type="match status" value="1"/>
</dbReference>
<evidence type="ECO:0000256" key="2">
    <source>
        <dbReference type="ARBA" id="ARBA00022898"/>
    </source>
</evidence>